<dbReference type="AlphaFoldDB" id="A0A1H0VPJ8"/>
<evidence type="ECO:0000256" key="1">
    <source>
        <dbReference type="SAM" id="MobiDB-lite"/>
    </source>
</evidence>
<sequence>MTSPDSDSGTIAMSGFLLAAANMRAAAAAGRFAADPESGRALVTVLQKRLNWAARIRLNLTRLGQEPPLGSSPGANTFKPFFASLATDLNDGINSHWENFMQVIEETIEAVKESMENYQDVDDDQAARLDRLTENTHEK</sequence>
<dbReference type="Proteomes" id="UP000199497">
    <property type="component" value="Unassembled WGS sequence"/>
</dbReference>
<evidence type="ECO:0000313" key="3">
    <source>
        <dbReference type="Proteomes" id="UP000199497"/>
    </source>
</evidence>
<protein>
    <submittedName>
        <fullName evidence="2">Uncharacterized protein</fullName>
    </submittedName>
</protein>
<evidence type="ECO:0000313" key="2">
    <source>
        <dbReference type="EMBL" id="SDP80293.1"/>
    </source>
</evidence>
<dbReference type="EMBL" id="FNJR01000009">
    <property type="protein sequence ID" value="SDP80293.1"/>
    <property type="molecule type" value="Genomic_DNA"/>
</dbReference>
<gene>
    <name evidence="2" type="ORF">SAMN04487905_109131</name>
</gene>
<feature type="compositionally biased region" description="Basic and acidic residues" evidence="1">
    <location>
        <begin position="125"/>
        <end position="139"/>
    </location>
</feature>
<dbReference type="STRING" id="405564.SAMN04487905_109131"/>
<organism evidence="2 3">
    <name type="scientific">Actinopolyspora xinjiangensis</name>
    <dbReference type="NCBI Taxonomy" id="405564"/>
    <lineage>
        <taxon>Bacteria</taxon>
        <taxon>Bacillati</taxon>
        <taxon>Actinomycetota</taxon>
        <taxon>Actinomycetes</taxon>
        <taxon>Actinopolysporales</taxon>
        <taxon>Actinopolysporaceae</taxon>
        <taxon>Actinopolyspora</taxon>
    </lineage>
</organism>
<reference evidence="3" key="1">
    <citation type="submission" date="2016-10" db="EMBL/GenBank/DDBJ databases">
        <authorList>
            <person name="Varghese N."/>
            <person name="Submissions S."/>
        </authorList>
    </citation>
    <scope>NUCLEOTIDE SEQUENCE [LARGE SCALE GENOMIC DNA]</scope>
    <source>
        <strain evidence="3">DSM 46732</strain>
    </source>
</reference>
<dbReference type="RefSeq" id="WP_092602692.1">
    <property type="nucleotide sequence ID" value="NZ_FNJR01000009.1"/>
</dbReference>
<proteinExistence type="predicted"/>
<feature type="region of interest" description="Disordered" evidence="1">
    <location>
        <begin position="119"/>
        <end position="139"/>
    </location>
</feature>
<name>A0A1H0VPJ8_9ACTN</name>
<keyword evidence="3" id="KW-1185">Reference proteome</keyword>
<accession>A0A1H0VPJ8</accession>
<dbReference type="OrthoDB" id="3699236at2"/>